<sequence>MSYDAYPAYGGGSGYGDQDAGLEYGPLGTRLVALLIDGFLPALPTWIVYGIFIIPNLSDPDAVADAMLWVGIGALLTIVLALGNIYLEGSKGASIGKKAMGLSTLGEQTHQPIGFGKAFLRQIIRSLLFSVCFIPAVISAVTSSSDPKKRNWHDKAVGSIVVRTKSRGAAGAQGNQDQSYGQQDYGQQSYGQQDYGQQDYGQQSYGQQDYGQQDYGQQDYGQQSYGQQDYGQQDKPQDSYGQSSYDQGSYPPPPPYGQTGEQGYGQTGEQGYDQGYDRGQSAEPAPAPTPAWGTPAPSSDSGTWGAPPAPPSEPLEDSTRVTTPIGGERAKLVRLVLDTGAVLPRADRLVVGRAPADNAGGVAHALDDPGRSLSKSHAAFSRSGEELTVEDLNSTNGVAIVRDGQEILVRPGEQAPVRAGDKIRMGDRHVVVEEI</sequence>
<feature type="transmembrane region" description="Helical" evidence="8">
    <location>
        <begin position="123"/>
        <end position="141"/>
    </location>
</feature>
<evidence type="ECO:0000256" key="6">
    <source>
        <dbReference type="ARBA" id="ARBA00023136"/>
    </source>
</evidence>
<evidence type="ECO:0000256" key="5">
    <source>
        <dbReference type="ARBA" id="ARBA00022989"/>
    </source>
</evidence>
<dbReference type="PROSITE" id="PS50006">
    <property type="entry name" value="FHA_DOMAIN"/>
    <property type="match status" value="1"/>
</dbReference>
<organism evidence="10 11">
    <name type="scientific">Nocardioides imazamoxiresistens</name>
    <dbReference type="NCBI Taxonomy" id="3231893"/>
    <lineage>
        <taxon>Bacteria</taxon>
        <taxon>Bacillati</taxon>
        <taxon>Actinomycetota</taxon>
        <taxon>Actinomycetes</taxon>
        <taxon>Propionibacteriales</taxon>
        <taxon>Nocardioidaceae</taxon>
        <taxon>Nocardioides</taxon>
    </lineage>
</organism>
<evidence type="ECO:0000313" key="10">
    <source>
        <dbReference type="EMBL" id="MDT9591850.1"/>
    </source>
</evidence>
<comment type="caution">
    <text evidence="10">The sequence shown here is derived from an EMBL/GenBank/DDBJ whole genome shotgun (WGS) entry which is preliminary data.</text>
</comment>
<keyword evidence="3" id="KW-0597">Phosphoprotein</keyword>
<protein>
    <submittedName>
        <fullName evidence="10">RDD family protein</fullName>
    </submittedName>
</protein>
<dbReference type="Pfam" id="PF00498">
    <property type="entry name" value="FHA"/>
    <property type="match status" value="1"/>
</dbReference>
<dbReference type="CDD" id="cd00060">
    <property type="entry name" value="FHA"/>
    <property type="match status" value="1"/>
</dbReference>
<keyword evidence="4 8" id="KW-0812">Transmembrane</keyword>
<proteinExistence type="predicted"/>
<evidence type="ECO:0000256" key="7">
    <source>
        <dbReference type="SAM" id="MobiDB-lite"/>
    </source>
</evidence>
<accession>A0ABU3PRJ7</accession>
<feature type="transmembrane region" description="Helical" evidence="8">
    <location>
        <begin position="31"/>
        <end position="54"/>
    </location>
</feature>
<feature type="transmembrane region" description="Helical" evidence="8">
    <location>
        <begin position="66"/>
        <end position="87"/>
    </location>
</feature>
<dbReference type="PANTHER" id="PTHR36115">
    <property type="entry name" value="PROLINE-RICH ANTIGEN HOMOLOG-RELATED"/>
    <property type="match status" value="1"/>
</dbReference>
<feature type="domain" description="FHA" evidence="9">
    <location>
        <begin position="349"/>
        <end position="400"/>
    </location>
</feature>
<evidence type="ECO:0000256" key="3">
    <source>
        <dbReference type="ARBA" id="ARBA00022553"/>
    </source>
</evidence>
<evidence type="ECO:0000256" key="4">
    <source>
        <dbReference type="ARBA" id="ARBA00022692"/>
    </source>
</evidence>
<keyword evidence="6 8" id="KW-0472">Membrane</keyword>
<dbReference type="SUPFAM" id="SSF49879">
    <property type="entry name" value="SMAD/FHA domain"/>
    <property type="match status" value="1"/>
</dbReference>
<dbReference type="InterPro" id="IPR051791">
    <property type="entry name" value="Pra-immunoreactive"/>
</dbReference>
<dbReference type="Pfam" id="PF06271">
    <property type="entry name" value="RDD"/>
    <property type="match status" value="1"/>
</dbReference>
<dbReference type="InterPro" id="IPR008984">
    <property type="entry name" value="SMAD_FHA_dom_sf"/>
</dbReference>
<evidence type="ECO:0000256" key="2">
    <source>
        <dbReference type="ARBA" id="ARBA00022475"/>
    </source>
</evidence>
<dbReference type="InterPro" id="IPR010432">
    <property type="entry name" value="RDD"/>
</dbReference>
<dbReference type="InterPro" id="IPR000253">
    <property type="entry name" value="FHA_dom"/>
</dbReference>
<keyword evidence="11" id="KW-1185">Reference proteome</keyword>
<gene>
    <name evidence="10" type="ORF">RDV89_02130</name>
</gene>
<feature type="region of interest" description="Disordered" evidence="7">
    <location>
        <begin position="167"/>
        <end position="325"/>
    </location>
</feature>
<dbReference type="EMBL" id="JAVYII010000001">
    <property type="protein sequence ID" value="MDT9591850.1"/>
    <property type="molecule type" value="Genomic_DNA"/>
</dbReference>
<evidence type="ECO:0000313" key="11">
    <source>
        <dbReference type="Proteomes" id="UP001268542"/>
    </source>
</evidence>
<dbReference type="Proteomes" id="UP001268542">
    <property type="component" value="Unassembled WGS sequence"/>
</dbReference>
<evidence type="ECO:0000256" key="8">
    <source>
        <dbReference type="SAM" id="Phobius"/>
    </source>
</evidence>
<evidence type="ECO:0000259" key="9">
    <source>
        <dbReference type="PROSITE" id="PS50006"/>
    </source>
</evidence>
<keyword evidence="5 8" id="KW-1133">Transmembrane helix</keyword>
<feature type="compositionally biased region" description="Low complexity" evidence="7">
    <location>
        <begin position="176"/>
        <end position="249"/>
    </location>
</feature>
<reference evidence="10 11" key="1">
    <citation type="submission" date="2023-08" db="EMBL/GenBank/DDBJ databases">
        <title>Nocardioides seae sp. nov., a bacterium isolated from a soil.</title>
        <authorList>
            <person name="Wang X."/>
        </authorList>
    </citation>
    <scope>NUCLEOTIDE SEQUENCE [LARGE SCALE GENOMIC DNA]</scope>
    <source>
        <strain evidence="10 11">YZH12</strain>
    </source>
</reference>
<evidence type="ECO:0000256" key="1">
    <source>
        <dbReference type="ARBA" id="ARBA00004651"/>
    </source>
</evidence>
<comment type="subcellular location">
    <subcellularLocation>
        <location evidence="1">Cell membrane</location>
        <topology evidence="1">Multi-pass membrane protein</topology>
    </subcellularLocation>
</comment>
<dbReference type="Gene3D" id="2.60.200.20">
    <property type="match status" value="1"/>
</dbReference>
<keyword evidence="2" id="KW-1003">Cell membrane</keyword>
<dbReference type="RefSeq" id="WP_315730891.1">
    <property type="nucleotide sequence ID" value="NZ_JAVYII010000001.1"/>
</dbReference>
<name>A0ABU3PRJ7_9ACTN</name>